<evidence type="ECO:0000313" key="3">
    <source>
        <dbReference type="Proteomes" id="UP000306918"/>
    </source>
</evidence>
<dbReference type="Proteomes" id="UP000306918">
    <property type="component" value="Unassembled WGS sequence"/>
</dbReference>
<evidence type="ECO:0000259" key="1">
    <source>
        <dbReference type="Pfam" id="PF09603"/>
    </source>
</evidence>
<gene>
    <name evidence="2" type="ORF">FAM09_14915</name>
</gene>
<reference evidence="2 3" key="1">
    <citation type="submission" date="2019-04" db="EMBL/GenBank/DDBJ databases">
        <title>Niastella caeni sp. nov., isolated from activated sludge.</title>
        <authorList>
            <person name="Sheng M."/>
        </authorList>
    </citation>
    <scope>NUCLEOTIDE SEQUENCE [LARGE SCALE GENOMIC DNA]</scope>
    <source>
        <strain evidence="2 3">HX-2-15</strain>
    </source>
</reference>
<dbReference type="NCBIfam" id="TIGR02145">
    <property type="entry name" value="Fib_succ_major"/>
    <property type="match status" value="1"/>
</dbReference>
<dbReference type="OrthoDB" id="9805760at2"/>
<proteinExistence type="predicted"/>
<evidence type="ECO:0000313" key="2">
    <source>
        <dbReference type="EMBL" id="THU37977.1"/>
    </source>
</evidence>
<feature type="domain" description="Fibrobacter succinogenes major paralogous" evidence="1">
    <location>
        <begin position="103"/>
        <end position="262"/>
    </location>
</feature>
<dbReference type="Pfam" id="PF09603">
    <property type="entry name" value="Fib_succ_major"/>
    <property type="match status" value="1"/>
</dbReference>
<keyword evidence="3" id="KW-1185">Reference proteome</keyword>
<dbReference type="InterPro" id="IPR011871">
    <property type="entry name" value="Fib_succ_major"/>
</dbReference>
<accession>A0A4S8HR64</accession>
<dbReference type="RefSeq" id="WP_136577933.1">
    <property type="nucleotide sequence ID" value="NZ_STFF01000004.1"/>
</dbReference>
<dbReference type="AlphaFoldDB" id="A0A4S8HR64"/>
<comment type="caution">
    <text evidence="2">The sequence shown here is derived from an EMBL/GenBank/DDBJ whole genome shotgun (WGS) entry which is preliminary data.</text>
</comment>
<protein>
    <recommendedName>
        <fullName evidence="1">Fibrobacter succinogenes major paralogous domain-containing protein</fullName>
    </recommendedName>
</protein>
<dbReference type="EMBL" id="STFF01000004">
    <property type="protein sequence ID" value="THU37977.1"/>
    <property type="molecule type" value="Genomic_DNA"/>
</dbReference>
<sequence length="264" mass="30421">MNKKIDLAESQFMITVNYDSQILIDNQSVGNVKKGEFGIFKVFPGEHYIEARSLDGKWKYKGLHSVQLGYQEIVELVLLPADVSIGLSGTYRDQRDNRTYKTVKINGKTWLAENLKYTIHRSWCYSNNQNNCNNNGRLYHLDYIKDACPIGWHIPTREEWLELIQLYSNETLINDLKSGGKSNFNLQFSGNIWARMNNNAVFESYELGQTEKFWLDEPTVVDGHNEKGMCVAFNLNGFSIQKNVARQHGNQYCNAISLRCVKDD</sequence>
<organism evidence="2 3">
    <name type="scientific">Niastella caeni</name>
    <dbReference type="NCBI Taxonomy" id="2569763"/>
    <lineage>
        <taxon>Bacteria</taxon>
        <taxon>Pseudomonadati</taxon>
        <taxon>Bacteroidota</taxon>
        <taxon>Chitinophagia</taxon>
        <taxon>Chitinophagales</taxon>
        <taxon>Chitinophagaceae</taxon>
        <taxon>Niastella</taxon>
    </lineage>
</organism>
<name>A0A4S8HR64_9BACT</name>